<evidence type="ECO:0000256" key="1">
    <source>
        <dbReference type="SAM" id="SignalP"/>
    </source>
</evidence>
<dbReference type="RefSeq" id="WP_258990175.1">
    <property type="nucleotide sequence ID" value="NZ_JALIGE010000076.1"/>
</dbReference>
<keyword evidence="4" id="KW-1185">Reference proteome</keyword>
<keyword evidence="1" id="KW-0732">Signal</keyword>
<feature type="chain" id="PRO_5046388764" evidence="1">
    <location>
        <begin position="33"/>
        <end position="819"/>
    </location>
</feature>
<protein>
    <submittedName>
        <fullName evidence="3">Poly-beta-1,6 N-acetyl-D-glucosamine export porin PgaA</fullName>
    </submittedName>
</protein>
<evidence type="ECO:0000259" key="2">
    <source>
        <dbReference type="Pfam" id="PF21197"/>
    </source>
</evidence>
<evidence type="ECO:0000313" key="4">
    <source>
        <dbReference type="Proteomes" id="UP001205357"/>
    </source>
</evidence>
<gene>
    <name evidence="3" type="primary">pgaA</name>
    <name evidence="3" type="ORF">MUU47_21460</name>
</gene>
<reference evidence="3 4" key="1">
    <citation type="submission" date="2022-04" db="EMBL/GenBank/DDBJ databases">
        <title>Proposal of a three novel species of Scandinavium, Scandinavium hiltneri, Scandinavium manionii, Scandinavium tedordense.</title>
        <authorList>
            <person name="Maddock D.W."/>
            <person name="Brady C.L."/>
            <person name="Denman S."/>
            <person name="Arnold D."/>
        </authorList>
    </citation>
    <scope>NUCLEOTIDE SEQUENCE [LARGE SCALE GENOMIC DNA]</scope>
    <source>
        <strain evidence="3 4">H11S7</strain>
    </source>
</reference>
<dbReference type="InterPro" id="IPR011990">
    <property type="entry name" value="TPR-like_helical_dom_sf"/>
</dbReference>
<accession>A0ABT2E6X4</accession>
<sequence length="819" mass="92725">MRAIARISTLRRYSVISLAVSLCLACTFPARADDGAYDKKVLLARDGQTAPLLNWLQQRAQHAPLTESQVADWLQVSGWAGHDADVISLWRRYSPKMAIPTWGVAAAAQAYRNQQQWDVSLVLWDKARKMSPDDDDIRAGWVMTLADARHDKQALYEAQRLVRDAPSAYHYQLLAYAWRAQGKSRDSLLSLTLAWQNHQQGKAFKTDLLAAWDKNHIAFPALRLSRSMNISAAASRQLELKAAAVMVRNARTTTHGEAEHYVVADQVLARYDSLLAQWKNNPDAQADIRQARIDRLGALLTRQRFAEVTDEYQALTADGKPVPDYAKRWVASAWLAQMRPDKAHRLFNDVYKKVSPATLLPDDQQEMFYASIENEDFPAAKCEAERIIADSPYNTFHYGSPVPQPNDSWLNGRLLMSQYLQMANRLPEAEQYARHLARSGPGNQGLLINYASVLAARGLPRAAERELKLAEPLEPSNPELERQQAEVAMDLQEWRQMDLLTDDLVARNPDAPDIRQLERDRDLQNGYELRITGDKGISSDSPISGSHDFTLKTALYGPRIADHWRPFAGFNYATGEFDEGKGSNRDVLGGVEYTSRDNWAELGLSNRNFAGGNKLGVRFSGWHDVNDNWRIGGSAQRMSSETPLRALRNGITSNGGDLWVRWYQSERREYQLTLAPQWFSDGNTRMALNFTGKERLWTTPHFTLDFTPDISASSNSKTDTPYYNPKRDLAILPALSAEQILYRRYNTVWSQLFTAGLGTYVQKGEKNGAITTLGYGQRIQWNNQLDMDVMLTWDKRPYDGTREKNLGVAFDLNYRFGGH</sequence>
<dbReference type="Proteomes" id="UP001205357">
    <property type="component" value="Unassembled WGS sequence"/>
</dbReference>
<dbReference type="NCBIfam" id="TIGR03939">
    <property type="entry name" value="PGA_TPR_OMP"/>
    <property type="match status" value="1"/>
</dbReference>
<comment type="caution">
    <text evidence="3">The sequence shown here is derived from an EMBL/GenBank/DDBJ whole genome shotgun (WGS) entry which is preliminary data.</text>
</comment>
<organism evidence="3 4">
    <name type="scientific">Scandinavium hiltneri</name>
    <dbReference type="NCBI Taxonomy" id="2926519"/>
    <lineage>
        <taxon>Bacteria</taxon>
        <taxon>Pseudomonadati</taxon>
        <taxon>Pseudomonadota</taxon>
        <taxon>Gammaproteobacteria</taxon>
        <taxon>Enterobacterales</taxon>
        <taxon>Enterobacteriaceae</taxon>
        <taxon>Scandinavium</taxon>
    </lineage>
</organism>
<name>A0ABT2E6X4_9ENTR</name>
<dbReference type="InterPro" id="IPR049003">
    <property type="entry name" value="PgaA_barrel"/>
</dbReference>
<dbReference type="Pfam" id="PF21197">
    <property type="entry name" value="PgaA_barrel"/>
    <property type="match status" value="1"/>
</dbReference>
<evidence type="ECO:0000313" key="3">
    <source>
        <dbReference type="EMBL" id="MCS2163644.1"/>
    </source>
</evidence>
<dbReference type="SUPFAM" id="SSF48452">
    <property type="entry name" value="TPR-like"/>
    <property type="match status" value="1"/>
</dbReference>
<proteinExistence type="predicted"/>
<feature type="signal peptide" evidence="1">
    <location>
        <begin position="1"/>
        <end position="32"/>
    </location>
</feature>
<feature type="domain" description="PgaA membrane beta barrel" evidence="2">
    <location>
        <begin position="524"/>
        <end position="816"/>
    </location>
</feature>
<dbReference type="EMBL" id="JALIGE010000076">
    <property type="protein sequence ID" value="MCS2163644.1"/>
    <property type="molecule type" value="Genomic_DNA"/>
</dbReference>
<dbReference type="InterPro" id="IPR023870">
    <property type="entry name" value="PGA_export_porin_PgaA"/>
</dbReference>
<dbReference type="Gene3D" id="1.25.40.10">
    <property type="entry name" value="Tetratricopeptide repeat domain"/>
    <property type="match status" value="1"/>
</dbReference>